<reference evidence="3" key="2">
    <citation type="submission" date="2022-10" db="EMBL/GenBank/DDBJ databases">
        <authorList>
            <person name="Aronson H.S."/>
        </authorList>
    </citation>
    <scope>NUCLEOTIDE SEQUENCE</scope>
    <source>
        <strain evidence="3">RS19-109</strain>
    </source>
</reference>
<dbReference type="GO" id="GO:0032259">
    <property type="term" value="P:methylation"/>
    <property type="evidence" value="ECO:0007669"/>
    <property type="project" value="UniProtKB-KW"/>
</dbReference>
<dbReference type="Proteomes" id="UP001154240">
    <property type="component" value="Unassembled WGS sequence"/>
</dbReference>
<keyword evidence="1" id="KW-0812">Transmembrane</keyword>
<dbReference type="GO" id="GO:0006888">
    <property type="term" value="P:endoplasmic reticulum to Golgi vesicle-mediated transport"/>
    <property type="evidence" value="ECO:0007669"/>
    <property type="project" value="TreeGrafter"/>
</dbReference>
<dbReference type="RefSeq" id="WP_307633000.1">
    <property type="nucleotide sequence ID" value="NZ_JAPHEH010000001.1"/>
</dbReference>
<dbReference type="SUPFAM" id="SSF53335">
    <property type="entry name" value="S-adenosyl-L-methionine-dependent methyltransferases"/>
    <property type="match status" value="1"/>
</dbReference>
<keyword evidence="3" id="KW-0808">Transferase</keyword>
<keyword evidence="1" id="KW-0472">Membrane</keyword>
<evidence type="ECO:0000259" key="2">
    <source>
        <dbReference type="Pfam" id="PF05050"/>
    </source>
</evidence>
<dbReference type="PANTHER" id="PTHR34009">
    <property type="entry name" value="PROTEIN STAR"/>
    <property type="match status" value="1"/>
</dbReference>
<dbReference type="GO" id="GO:0005886">
    <property type="term" value="C:plasma membrane"/>
    <property type="evidence" value="ECO:0007669"/>
    <property type="project" value="TreeGrafter"/>
</dbReference>
<sequence length="266" mass="29825">MTYYSQHGEDIILGEMLKDYQVGFFVEVGCIDGKRFSNTLTFEEKGWKGICVEAHAGYIDLLKINRPNSVICHHAAGEIDEDTVFYANARGSLSTLDKTKEKEWKKGYNEYFSGFEEQKVNKVRLSSLFDRLGITKIDLLSLDIEGYEIEALKGLDLSRHRPAIMVIETDGLCHEAKLDFILISSGYHKAMKFGGNIFYVTDIALSQHIAGKVLKGVITHTQHPLDGTGEHCIPVEIKVSELGTNIIAACVLFLCKFLINIGLFRI</sequence>
<dbReference type="PANTHER" id="PTHR34009:SF2">
    <property type="entry name" value="PROTEIN STAR"/>
    <property type="match status" value="1"/>
</dbReference>
<feature type="transmembrane region" description="Helical" evidence="1">
    <location>
        <begin position="242"/>
        <end position="264"/>
    </location>
</feature>
<dbReference type="Pfam" id="PF05050">
    <property type="entry name" value="Methyltransf_21"/>
    <property type="match status" value="1"/>
</dbReference>
<keyword evidence="1" id="KW-1133">Transmembrane helix</keyword>
<evidence type="ECO:0000313" key="3">
    <source>
        <dbReference type="EMBL" id="MDG4476031.1"/>
    </source>
</evidence>
<comment type="caution">
    <text evidence="3">The sequence shown here is derived from an EMBL/GenBank/DDBJ whole genome shotgun (WGS) entry which is preliminary data.</text>
</comment>
<accession>A0A9X4RLE7</accession>
<keyword evidence="3" id="KW-0489">Methyltransferase</keyword>
<dbReference type="GO" id="GO:0008168">
    <property type="term" value="F:methyltransferase activity"/>
    <property type="evidence" value="ECO:0007669"/>
    <property type="project" value="UniProtKB-KW"/>
</dbReference>
<dbReference type="EMBL" id="JAPHEH010000001">
    <property type="protein sequence ID" value="MDG4476031.1"/>
    <property type="molecule type" value="Genomic_DNA"/>
</dbReference>
<dbReference type="InterPro" id="IPR006342">
    <property type="entry name" value="FkbM_mtfrase"/>
</dbReference>
<feature type="domain" description="Methyltransferase FkbM" evidence="2">
    <location>
        <begin position="32"/>
        <end position="169"/>
    </location>
</feature>
<protein>
    <submittedName>
        <fullName evidence="3">FkbM family methyltransferase</fullName>
    </submittedName>
</protein>
<dbReference type="InterPro" id="IPR053202">
    <property type="entry name" value="EGF_Rcpt_Signaling_Reg"/>
</dbReference>
<evidence type="ECO:0000256" key="1">
    <source>
        <dbReference type="SAM" id="Phobius"/>
    </source>
</evidence>
<gene>
    <name evidence="3" type="ORF">OLX77_07660</name>
</gene>
<evidence type="ECO:0000313" key="4">
    <source>
        <dbReference type="Proteomes" id="UP001154240"/>
    </source>
</evidence>
<name>A0A9X4RLE7_9BACT</name>
<reference evidence="3" key="1">
    <citation type="journal article" date="2022" name="bioRxiv">
        <title>Thiovibrio frasassiensisgen. nov., sp. nov., an autotrophic, elemental sulfur disproportionating bacterium isolated from sulfidic karst sediment, and proposal of Thiovibrionaceae fam. nov.</title>
        <authorList>
            <person name="Aronson H."/>
            <person name="Thomas C."/>
            <person name="Bhattacharyya M."/>
            <person name="Eckstein S."/>
            <person name="Jensen S."/>
            <person name="Barco R."/>
            <person name="Macalady J."/>
            <person name="Amend J."/>
        </authorList>
    </citation>
    <scope>NUCLEOTIDE SEQUENCE</scope>
    <source>
        <strain evidence="3">RS19-109</strain>
    </source>
</reference>
<organism evidence="3 4">
    <name type="scientific">Thiovibrio frasassiensis</name>
    <dbReference type="NCBI Taxonomy" id="2984131"/>
    <lineage>
        <taxon>Bacteria</taxon>
        <taxon>Pseudomonadati</taxon>
        <taxon>Thermodesulfobacteriota</taxon>
        <taxon>Desulfobulbia</taxon>
        <taxon>Desulfobulbales</taxon>
        <taxon>Thiovibrionaceae</taxon>
        <taxon>Thiovibrio</taxon>
    </lineage>
</organism>
<dbReference type="GO" id="GO:0016197">
    <property type="term" value="P:endosomal transport"/>
    <property type="evidence" value="ECO:0007669"/>
    <property type="project" value="TreeGrafter"/>
</dbReference>
<dbReference type="AlphaFoldDB" id="A0A9X4RLE7"/>
<dbReference type="InterPro" id="IPR029063">
    <property type="entry name" value="SAM-dependent_MTases_sf"/>
</dbReference>
<dbReference type="NCBIfam" id="TIGR01444">
    <property type="entry name" value="fkbM_fam"/>
    <property type="match status" value="1"/>
</dbReference>
<dbReference type="Gene3D" id="3.40.50.150">
    <property type="entry name" value="Vaccinia Virus protein VP39"/>
    <property type="match status" value="1"/>
</dbReference>
<keyword evidence="4" id="KW-1185">Reference proteome</keyword>
<proteinExistence type="predicted"/>
<dbReference type="GO" id="GO:0005737">
    <property type="term" value="C:cytoplasm"/>
    <property type="evidence" value="ECO:0007669"/>
    <property type="project" value="GOC"/>
</dbReference>